<evidence type="ECO:0000313" key="1">
    <source>
        <dbReference type="EMBL" id="KAK7590077.1"/>
    </source>
</evidence>
<dbReference type="GO" id="GO:0008418">
    <property type="term" value="F:protein-N-terminal asparagine amidohydrolase activity"/>
    <property type="evidence" value="ECO:0007669"/>
    <property type="project" value="InterPro"/>
</dbReference>
<accession>A0AAN9TEY7</accession>
<gene>
    <name evidence="1" type="ORF">V9T40_001690</name>
</gene>
<dbReference type="EMBL" id="JBBCAQ010000022">
    <property type="protein sequence ID" value="KAK7590077.1"/>
    <property type="molecule type" value="Genomic_DNA"/>
</dbReference>
<dbReference type="Proteomes" id="UP001367676">
    <property type="component" value="Unassembled WGS sequence"/>
</dbReference>
<dbReference type="Pfam" id="PF14736">
    <property type="entry name" value="N_Asn_amidohyd"/>
    <property type="match status" value="1"/>
</dbReference>
<organism evidence="1 2">
    <name type="scientific">Parthenolecanium corni</name>
    <dbReference type="NCBI Taxonomy" id="536013"/>
    <lineage>
        <taxon>Eukaryota</taxon>
        <taxon>Metazoa</taxon>
        <taxon>Ecdysozoa</taxon>
        <taxon>Arthropoda</taxon>
        <taxon>Hexapoda</taxon>
        <taxon>Insecta</taxon>
        <taxon>Pterygota</taxon>
        <taxon>Neoptera</taxon>
        <taxon>Paraneoptera</taxon>
        <taxon>Hemiptera</taxon>
        <taxon>Sternorrhyncha</taxon>
        <taxon>Coccoidea</taxon>
        <taxon>Coccidae</taxon>
        <taxon>Parthenolecanium</taxon>
    </lineage>
</organism>
<protein>
    <recommendedName>
        <fullName evidence="3">Protein N-terminal asparagine amidohydrolase</fullName>
    </recommendedName>
</protein>
<dbReference type="GO" id="GO:0006511">
    <property type="term" value="P:ubiquitin-dependent protein catabolic process"/>
    <property type="evidence" value="ECO:0007669"/>
    <property type="project" value="TreeGrafter"/>
</dbReference>
<dbReference type="PANTHER" id="PTHR12498:SF0">
    <property type="entry name" value="PROTEIN N-TERMINAL ASPARAGINE AMIDOHYDROLASE"/>
    <property type="match status" value="1"/>
</dbReference>
<evidence type="ECO:0008006" key="3">
    <source>
        <dbReference type="Google" id="ProtNLM"/>
    </source>
</evidence>
<proteinExistence type="predicted"/>
<keyword evidence="2" id="KW-1185">Reference proteome</keyword>
<evidence type="ECO:0000313" key="2">
    <source>
        <dbReference type="Proteomes" id="UP001367676"/>
    </source>
</evidence>
<comment type="caution">
    <text evidence="1">The sequence shown here is derived from an EMBL/GenBank/DDBJ whole genome shotgun (WGS) entry which is preliminary data.</text>
</comment>
<dbReference type="PANTHER" id="PTHR12498">
    <property type="entry name" value="N-TERMINAL ASPARAGINE AMIDOHYDROLASE"/>
    <property type="match status" value="1"/>
</dbReference>
<reference evidence="1 2" key="1">
    <citation type="submission" date="2024-03" db="EMBL/GenBank/DDBJ databases">
        <title>Adaptation during the transition from Ophiocordyceps entomopathogen to insect associate is accompanied by gene loss and intensified selection.</title>
        <authorList>
            <person name="Ward C.M."/>
            <person name="Onetto C.A."/>
            <person name="Borneman A.R."/>
        </authorList>
    </citation>
    <scope>NUCLEOTIDE SEQUENCE [LARGE SCALE GENOMIC DNA]</scope>
    <source>
        <strain evidence="1">AWRI1</strain>
        <tissue evidence="1">Single Adult Female</tissue>
    </source>
</reference>
<dbReference type="InterPro" id="IPR026750">
    <property type="entry name" value="NTAN1"/>
</dbReference>
<name>A0AAN9TEY7_9HEMI</name>
<dbReference type="GO" id="GO:0005634">
    <property type="term" value="C:nucleus"/>
    <property type="evidence" value="ECO:0007669"/>
    <property type="project" value="TreeGrafter"/>
</dbReference>
<dbReference type="AlphaFoldDB" id="A0AAN9TEY7"/>
<sequence>MVLVIDRVIPEEHPPDSHTLFLKYPSLKDTNQQFLAIQPKIIGGACLLYVQQREMAVTMSYDKSINIVGSDDATTCIVIILRHTGSGAVGLAHLDGSYTEECIISMVHKVQHLSLGVQGRLELHLIGGFSDERHQSEELFFAIMHAVHKQSVEIDLKLACVGEYNTIVRNNIRWPIFYGAGVNVKTGEIFPANFTDKGPERPLRIARQLTGGQQVLDVYDYSTGFLKIGPFNYEPLRGVDLWLGQSDEFILQHLSTTPDVEPPHFVSEVRAALKYIQDNPFPAVTVFRDNKPHYFRKDENTGLWIPLRFEPTTLFT</sequence>